<sequence>MKRSPMFARINNFTRHHTVMGIQHTTRPAVLKKTFEIITR</sequence>
<organism evidence="1">
    <name type="scientific">gut metagenome</name>
    <dbReference type="NCBI Taxonomy" id="749906"/>
    <lineage>
        <taxon>unclassified sequences</taxon>
        <taxon>metagenomes</taxon>
        <taxon>organismal metagenomes</taxon>
    </lineage>
</organism>
<comment type="caution">
    <text evidence="1">The sequence shown here is derived from an EMBL/GenBank/DDBJ whole genome shotgun (WGS) entry which is preliminary data.</text>
</comment>
<protein>
    <submittedName>
        <fullName evidence="1">Uncharacterized protein</fullName>
    </submittedName>
</protein>
<gene>
    <name evidence="1" type="ORF">EVA_06955</name>
</gene>
<dbReference type="AlphaFoldDB" id="J9GR05"/>
<reference evidence="1" key="1">
    <citation type="journal article" date="2012" name="PLoS ONE">
        <title>Gene sets for utilization of primary and secondary nutrition supplies in the distal gut of endangered iberian lynx.</title>
        <authorList>
            <person name="Alcaide M."/>
            <person name="Messina E."/>
            <person name="Richter M."/>
            <person name="Bargiela R."/>
            <person name="Peplies J."/>
            <person name="Huws S.A."/>
            <person name="Newbold C.J."/>
            <person name="Golyshin P.N."/>
            <person name="Simon M.A."/>
            <person name="Lopez G."/>
            <person name="Yakimov M.M."/>
            <person name="Ferrer M."/>
        </authorList>
    </citation>
    <scope>NUCLEOTIDE SEQUENCE</scope>
</reference>
<accession>J9GR05</accession>
<evidence type="ECO:0000313" key="1">
    <source>
        <dbReference type="EMBL" id="EJX04933.1"/>
    </source>
</evidence>
<name>J9GR05_9ZZZZ</name>
<dbReference type="EMBL" id="AMCI01001638">
    <property type="protein sequence ID" value="EJX04933.1"/>
    <property type="molecule type" value="Genomic_DNA"/>
</dbReference>
<proteinExistence type="predicted"/>